<evidence type="ECO:0000256" key="6">
    <source>
        <dbReference type="ARBA" id="ARBA00023014"/>
    </source>
</evidence>
<dbReference type="GO" id="GO:0046872">
    <property type="term" value="F:metal ion binding"/>
    <property type="evidence" value="ECO:0007669"/>
    <property type="project" value="UniProtKB-KW"/>
</dbReference>
<dbReference type="Pfam" id="PF04324">
    <property type="entry name" value="Fer2_BFD"/>
    <property type="match status" value="1"/>
</dbReference>
<comment type="cofactor">
    <cofactor evidence="1">
        <name>[4Fe-4S] cluster</name>
        <dbReference type="ChEBI" id="CHEBI:49883"/>
    </cofactor>
</comment>
<evidence type="ECO:0000256" key="3">
    <source>
        <dbReference type="ARBA" id="ARBA00022723"/>
    </source>
</evidence>
<dbReference type="AlphaFoldDB" id="A0A9X5FL51"/>
<evidence type="ECO:0000313" key="9">
    <source>
        <dbReference type="Proteomes" id="UP000774283"/>
    </source>
</evidence>
<dbReference type="InterPro" id="IPR007419">
    <property type="entry name" value="BFD-like_2Fe2S-bd_dom"/>
</dbReference>
<dbReference type="GO" id="GO:0016491">
    <property type="term" value="F:oxidoreductase activity"/>
    <property type="evidence" value="ECO:0007669"/>
    <property type="project" value="UniProtKB-KW"/>
</dbReference>
<gene>
    <name evidence="8" type="ORF">HF995_12625</name>
</gene>
<evidence type="ECO:0000256" key="1">
    <source>
        <dbReference type="ARBA" id="ARBA00001966"/>
    </source>
</evidence>
<organism evidence="8 9">
    <name type="scientific">Sanguibacter hominis ATCC BAA-789</name>
    <dbReference type="NCBI Taxonomy" id="1312740"/>
    <lineage>
        <taxon>Bacteria</taxon>
        <taxon>Bacillati</taxon>
        <taxon>Actinomycetota</taxon>
        <taxon>Actinomycetes</taxon>
        <taxon>Micrococcales</taxon>
        <taxon>Sanguibacteraceae</taxon>
        <taxon>Sanguibacter</taxon>
    </lineage>
</organism>
<dbReference type="EMBL" id="JAAXOW010000004">
    <property type="protein sequence ID" value="NKX94103.1"/>
    <property type="molecule type" value="Genomic_DNA"/>
</dbReference>
<sequence length="104" mass="10478">MTGTTTPASGLSGLAALRAQLESEPAVVDPDAPVVDAANLADEHIVCHCTNVTAGELRGLIHEAGVASLTEVQRCTRAGGSCGKCLPLLTEVVTIELGRAGISA</sequence>
<accession>A0A9X5FL51</accession>
<evidence type="ECO:0000256" key="2">
    <source>
        <dbReference type="ARBA" id="ARBA00022617"/>
    </source>
</evidence>
<dbReference type="Gene3D" id="1.10.10.1100">
    <property type="entry name" value="BFD-like [2Fe-2S]-binding domain"/>
    <property type="match status" value="1"/>
</dbReference>
<keyword evidence="5" id="KW-0408">Iron</keyword>
<keyword evidence="9" id="KW-1185">Reference proteome</keyword>
<dbReference type="PANTHER" id="PTHR43809">
    <property type="entry name" value="NITRITE REDUCTASE (NADH) LARGE SUBUNIT"/>
    <property type="match status" value="1"/>
</dbReference>
<dbReference type="InterPro" id="IPR052034">
    <property type="entry name" value="NasD-like"/>
</dbReference>
<reference evidence="8 9" key="1">
    <citation type="submission" date="2020-04" db="EMBL/GenBank/DDBJ databases">
        <title>MicrobeNet Type strains.</title>
        <authorList>
            <person name="Nicholson A.C."/>
        </authorList>
    </citation>
    <scope>NUCLEOTIDE SEQUENCE [LARGE SCALE GENOMIC DNA]</scope>
    <source>
        <strain evidence="8 9">ATCC BAA-789</strain>
    </source>
</reference>
<keyword evidence="3" id="KW-0479">Metal-binding</keyword>
<evidence type="ECO:0000313" key="8">
    <source>
        <dbReference type="EMBL" id="NKX94103.1"/>
    </source>
</evidence>
<dbReference type="RefSeq" id="WP_168448148.1">
    <property type="nucleotide sequence ID" value="NZ_JAAXOW010000004.1"/>
</dbReference>
<dbReference type="Proteomes" id="UP000774283">
    <property type="component" value="Unassembled WGS sequence"/>
</dbReference>
<feature type="domain" description="BFD-like [2Fe-2S]-binding" evidence="7">
    <location>
        <begin position="45"/>
        <end position="92"/>
    </location>
</feature>
<keyword evidence="6" id="KW-0411">Iron-sulfur</keyword>
<dbReference type="GO" id="GO:0051536">
    <property type="term" value="F:iron-sulfur cluster binding"/>
    <property type="evidence" value="ECO:0007669"/>
    <property type="project" value="UniProtKB-KW"/>
</dbReference>
<name>A0A9X5FL51_9MICO</name>
<protein>
    <recommendedName>
        <fullName evidence="7">BFD-like [2Fe-2S]-binding domain-containing protein</fullName>
    </recommendedName>
</protein>
<comment type="caution">
    <text evidence="8">The sequence shown here is derived from an EMBL/GenBank/DDBJ whole genome shotgun (WGS) entry which is preliminary data.</text>
</comment>
<proteinExistence type="predicted"/>
<keyword evidence="4" id="KW-0560">Oxidoreductase</keyword>
<evidence type="ECO:0000256" key="5">
    <source>
        <dbReference type="ARBA" id="ARBA00023004"/>
    </source>
</evidence>
<evidence type="ECO:0000256" key="4">
    <source>
        <dbReference type="ARBA" id="ARBA00023002"/>
    </source>
</evidence>
<dbReference type="InterPro" id="IPR041854">
    <property type="entry name" value="BFD-like_2Fe2S-bd_dom_sf"/>
</dbReference>
<evidence type="ECO:0000259" key="7">
    <source>
        <dbReference type="Pfam" id="PF04324"/>
    </source>
</evidence>
<dbReference type="PANTHER" id="PTHR43809:SF1">
    <property type="entry name" value="NITRITE REDUCTASE (NADH) LARGE SUBUNIT"/>
    <property type="match status" value="1"/>
</dbReference>
<keyword evidence="2" id="KW-0349">Heme</keyword>